<sequence length="57" mass="6626">MFSQQLGIGDIFNGLMNAIILYKDYTNVFISSCHFTSDDPEVRNQTEKLNKFIKEHN</sequence>
<feature type="non-terminal residue" evidence="1">
    <location>
        <position position="57"/>
    </location>
</feature>
<protein>
    <submittedName>
        <fullName evidence="1">Uncharacterized protein</fullName>
    </submittedName>
</protein>
<organism evidence="1">
    <name type="scientific">marine sediment metagenome</name>
    <dbReference type="NCBI Taxonomy" id="412755"/>
    <lineage>
        <taxon>unclassified sequences</taxon>
        <taxon>metagenomes</taxon>
        <taxon>ecological metagenomes</taxon>
    </lineage>
</organism>
<name>X1JKC7_9ZZZZ</name>
<comment type="caution">
    <text evidence="1">The sequence shown here is derived from an EMBL/GenBank/DDBJ whole genome shotgun (WGS) entry which is preliminary data.</text>
</comment>
<gene>
    <name evidence="1" type="ORF">S03H2_49158</name>
</gene>
<proteinExistence type="predicted"/>
<dbReference type="EMBL" id="BARU01031046">
    <property type="protein sequence ID" value="GAH70203.1"/>
    <property type="molecule type" value="Genomic_DNA"/>
</dbReference>
<reference evidence="1" key="1">
    <citation type="journal article" date="2014" name="Front. Microbiol.">
        <title>High frequency of phylogenetically diverse reductive dehalogenase-homologous genes in deep subseafloor sedimentary metagenomes.</title>
        <authorList>
            <person name="Kawai M."/>
            <person name="Futagami T."/>
            <person name="Toyoda A."/>
            <person name="Takaki Y."/>
            <person name="Nishi S."/>
            <person name="Hori S."/>
            <person name="Arai W."/>
            <person name="Tsubouchi T."/>
            <person name="Morono Y."/>
            <person name="Uchiyama I."/>
            <person name="Ito T."/>
            <person name="Fujiyama A."/>
            <person name="Inagaki F."/>
            <person name="Takami H."/>
        </authorList>
    </citation>
    <scope>NUCLEOTIDE SEQUENCE</scope>
    <source>
        <strain evidence="1">Expedition CK06-06</strain>
    </source>
</reference>
<dbReference type="AlphaFoldDB" id="X1JKC7"/>
<accession>X1JKC7</accession>
<evidence type="ECO:0000313" key="1">
    <source>
        <dbReference type="EMBL" id="GAH70203.1"/>
    </source>
</evidence>